<gene>
    <name evidence="1" type="ORF">EC844_11378</name>
</gene>
<protein>
    <submittedName>
        <fullName evidence="1">Uncharacterized protein</fullName>
    </submittedName>
</protein>
<proteinExistence type="predicted"/>
<dbReference type="EMBL" id="SLVJ01000013">
    <property type="protein sequence ID" value="TCM66478.1"/>
    <property type="molecule type" value="Genomic_DNA"/>
</dbReference>
<dbReference type="OrthoDB" id="9887179at2"/>
<reference evidence="1 2" key="1">
    <citation type="submission" date="2019-03" db="EMBL/GenBank/DDBJ databases">
        <title>Genomic analyses of the natural microbiome of Caenorhabditis elegans.</title>
        <authorList>
            <person name="Samuel B."/>
        </authorList>
    </citation>
    <scope>NUCLEOTIDE SEQUENCE [LARGE SCALE GENOMIC DNA]</scope>
    <source>
        <strain evidence="1 2">JUb89</strain>
    </source>
</reference>
<organism evidence="1 2">
    <name type="scientific">Acinetobacter calcoaceticus</name>
    <dbReference type="NCBI Taxonomy" id="471"/>
    <lineage>
        <taxon>Bacteria</taxon>
        <taxon>Pseudomonadati</taxon>
        <taxon>Pseudomonadota</taxon>
        <taxon>Gammaproteobacteria</taxon>
        <taxon>Moraxellales</taxon>
        <taxon>Moraxellaceae</taxon>
        <taxon>Acinetobacter</taxon>
        <taxon>Acinetobacter calcoaceticus/baumannii complex</taxon>
    </lineage>
</organism>
<name>A0A4V2R0X8_ACICA</name>
<evidence type="ECO:0000313" key="2">
    <source>
        <dbReference type="Proteomes" id="UP000294963"/>
    </source>
</evidence>
<evidence type="ECO:0000313" key="1">
    <source>
        <dbReference type="EMBL" id="TCM66478.1"/>
    </source>
</evidence>
<comment type="caution">
    <text evidence="1">The sequence shown here is derived from an EMBL/GenBank/DDBJ whole genome shotgun (WGS) entry which is preliminary data.</text>
</comment>
<dbReference type="AlphaFoldDB" id="A0A4V2R0X8"/>
<keyword evidence="2" id="KW-1185">Reference proteome</keyword>
<accession>A0A4V2R0X8</accession>
<dbReference type="Proteomes" id="UP000294963">
    <property type="component" value="Unassembled WGS sequence"/>
</dbReference>
<sequence length="62" mass="7479">MIFFSTERQIRKKLLDKTDNSKYIREDADPEKVVAETMRLVQLEIARKREERLLQNLKLTND</sequence>